<evidence type="ECO:0000256" key="9">
    <source>
        <dbReference type="SAM" id="MobiDB-lite"/>
    </source>
</evidence>
<dbReference type="PANTHER" id="PTHR16311">
    <property type="entry name" value="THROMBOSPONDIN TYPE I DOMAIN-CONTAINING 1"/>
    <property type="match status" value="1"/>
</dbReference>
<keyword evidence="13" id="KW-1185">Reference proteome</keyword>
<keyword evidence="10" id="KW-0732">Signal</keyword>
<dbReference type="Gene3D" id="2.60.120.290">
    <property type="entry name" value="Spermadhesin, CUB domain"/>
    <property type="match status" value="1"/>
</dbReference>
<dbReference type="GO" id="GO:0007399">
    <property type="term" value="P:nervous system development"/>
    <property type="evidence" value="ECO:0007669"/>
    <property type="project" value="UniProtKB-ARBA"/>
</dbReference>
<comment type="caution">
    <text evidence="8">Lacks conserved residue(s) required for the propagation of feature annotation.</text>
</comment>
<dbReference type="SUPFAM" id="SSF82895">
    <property type="entry name" value="TSP-1 type 1 repeat"/>
    <property type="match status" value="1"/>
</dbReference>
<evidence type="ECO:0000256" key="5">
    <source>
        <dbReference type="ARBA" id="ARBA00023136"/>
    </source>
</evidence>
<keyword evidence="2" id="KW-0812">Transmembrane</keyword>
<dbReference type="CDD" id="cd00041">
    <property type="entry name" value="CUB"/>
    <property type="match status" value="1"/>
</dbReference>
<evidence type="ECO:0000256" key="1">
    <source>
        <dbReference type="ARBA" id="ARBA00004167"/>
    </source>
</evidence>
<dbReference type="InterPro" id="IPR000884">
    <property type="entry name" value="TSP1_rpt"/>
</dbReference>
<keyword evidence="5" id="KW-0472">Membrane</keyword>
<evidence type="ECO:0000256" key="2">
    <source>
        <dbReference type="ARBA" id="ARBA00022692"/>
    </source>
</evidence>
<accession>A0AAN7VTU3</accession>
<dbReference type="FunFam" id="2.20.100.10:FF:000021">
    <property type="entry name" value="semaphorin-5B isoform X1"/>
    <property type="match status" value="1"/>
</dbReference>
<dbReference type="Proteomes" id="UP001329430">
    <property type="component" value="Chromosome 1"/>
</dbReference>
<sequence length="1057" mass="116892">MKKSLHHLDILYVLYFLLQICVGNIVNAEGKIPGVTLLLPPSHTALSGDLHVEIASSSFPPLLLQVSRVEGTGTQVLTTIQVLPEARALSLNKTIVKIPCGYFSRGGTHFILLKKQPISYGDNRTRSDHDSIITRSLDVRWPMPQLSLTPEYVQTYPERAVMAILEFPDVVCPPVSDSPASAIPEFWLELHYCGHSLLNCDNVNESFNQTRVQVLYSEQVRGFPGRRVLTLRCELFGLAGHYSLLLRPTAPVPTLPHTAAYVKADWSEQFVFNVHARSIFPCEVHGGGITVLFQYPSCILASGDRVRLFARLRANVASLTPPTSLEYVSEQRISRGQHSLHFDCDLFTEKYVEYCFVYVSQAITGAVADVRMDCVPTLPVSESESGGWGPWSSWTPCSSTCAGGSRNRYRFCDSPPPRYGAKFCEGPRVQTEKCGLDMVNSWECIYGSSLPNEIVANLPEVQAEMSPFCRCGCVVHLGTTKPYRIIAASSQSCPGRTFWLIEADEAHMIQFRVEQFRLPCTSQWLKIRDGSSLSANLLADISGGSDIDTPVINSSGSNLLLEFFSNEDEASSHLCNGAFVVKAMQLGPIRNNASSIATAQGVGILPSVALKLTAVHIAAIFFLSGLSVATALLGAQYLCRYRKYHIAHAEDQDSLADPTVSCVSLPVRTRASSSTTLLSEVISLTRLKPLKSRNKHNLLRESMDSEPNEEFQVTLAKAEETLSVSSTITMTQQETSTTGVIQTSEVEDLSTCSLPSSPHFHHEYVRRSSIKSDKDLSAEKDEKCLAPRRFSNGSTATLTNVRTSTGSNSKSDLGNYSPALSMVSKAKIRPTTEKESKDKRNREKLLAGPLGSEFSIAAPDIDLEMDYYDYNVINAGAAPGSYLGMDPAFLVWIPPLDEDGEILPDLDDIITEYTEDIKPEEYADPGGNKETPEEEFLLPKRRRSLSDSGTKPQSLINKDKRIHPILQYNKTDEFDAAKLLLVQSDSSTEFDISNRKLVKSLPEVVDKMEKETRVEKSPIDSNILSEIKFADDEEEEMTEHECNIQRSYQDPNVLSSS</sequence>
<dbReference type="InterPro" id="IPR000859">
    <property type="entry name" value="CUB_dom"/>
</dbReference>
<dbReference type="InterPro" id="IPR036383">
    <property type="entry name" value="TSP1_rpt_sf"/>
</dbReference>
<dbReference type="Pfam" id="PF00090">
    <property type="entry name" value="TSP_1"/>
    <property type="match status" value="1"/>
</dbReference>
<feature type="compositionally biased region" description="Polar residues" evidence="9">
    <location>
        <begin position="795"/>
        <end position="814"/>
    </location>
</feature>
<dbReference type="InterPro" id="IPR038877">
    <property type="entry name" value="THSD1"/>
</dbReference>
<dbReference type="AlphaFoldDB" id="A0AAN7VTU3"/>
<keyword evidence="6" id="KW-1015">Disulfide bond</keyword>
<dbReference type="Pfam" id="PF00431">
    <property type="entry name" value="CUB"/>
    <property type="match status" value="1"/>
</dbReference>
<dbReference type="GO" id="GO:0016020">
    <property type="term" value="C:membrane"/>
    <property type="evidence" value="ECO:0007669"/>
    <property type="project" value="UniProtKB-SubCell"/>
</dbReference>
<organism evidence="12 13">
    <name type="scientific">Pyrocoelia pectoralis</name>
    <dbReference type="NCBI Taxonomy" id="417401"/>
    <lineage>
        <taxon>Eukaryota</taxon>
        <taxon>Metazoa</taxon>
        <taxon>Ecdysozoa</taxon>
        <taxon>Arthropoda</taxon>
        <taxon>Hexapoda</taxon>
        <taxon>Insecta</taxon>
        <taxon>Pterygota</taxon>
        <taxon>Neoptera</taxon>
        <taxon>Endopterygota</taxon>
        <taxon>Coleoptera</taxon>
        <taxon>Polyphaga</taxon>
        <taxon>Elateriformia</taxon>
        <taxon>Elateroidea</taxon>
        <taxon>Lampyridae</taxon>
        <taxon>Lampyrinae</taxon>
        <taxon>Pyrocoelia</taxon>
    </lineage>
</organism>
<protein>
    <recommendedName>
        <fullName evidence="11">CUB domain-containing protein</fullName>
    </recommendedName>
</protein>
<gene>
    <name evidence="12" type="ORF">RI129_000678</name>
</gene>
<keyword evidence="4" id="KW-1133">Transmembrane helix</keyword>
<comment type="subcellular location">
    <subcellularLocation>
        <location evidence="1">Membrane</location>
        <topology evidence="1">Single-pass membrane protein</topology>
    </subcellularLocation>
</comment>
<evidence type="ECO:0000313" key="12">
    <source>
        <dbReference type="EMBL" id="KAK5649649.1"/>
    </source>
</evidence>
<dbReference type="GO" id="GO:0071944">
    <property type="term" value="C:cell periphery"/>
    <property type="evidence" value="ECO:0007669"/>
    <property type="project" value="TreeGrafter"/>
</dbReference>
<dbReference type="PANTHER" id="PTHR16311:SF3">
    <property type="entry name" value="THROMBOSPONDIN TYPE-1 DOMAIN-CONTAINING PROTEIN 1"/>
    <property type="match status" value="1"/>
</dbReference>
<feature type="compositionally biased region" description="Polar residues" evidence="9">
    <location>
        <begin position="1044"/>
        <end position="1057"/>
    </location>
</feature>
<keyword evidence="7" id="KW-0325">Glycoprotein</keyword>
<dbReference type="SMART" id="SM00209">
    <property type="entry name" value="TSP1"/>
    <property type="match status" value="1"/>
</dbReference>
<dbReference type="SUPFAM" id="SSF49854">
    <property type="entry name" value="Spermadhesin, CUB domain"/>
    <property type="match status" value="1"/>
</dbReference>
<feature type="signal peptide" evidence="10">
    <location>
        <begin position="1"/>
        <end position="23"/>
    </location>
</feature>
<feature type="chain" id="PRO_5042865810" description="CUB domain-containing protein" evidence="10">
    <location>
        <begin position="24"/>
        <end position="1057"/>
    </location>
</feature>
<evidence type="ECO:0000256" key="6">
    <source>
        <dbReference type="ARBA" id="ARBA00023157"/>
    </source>
</evidence>
<evidence type="ECO:0000256" key="10">
    <source>
        <dbReference type="SAM" id="SignalP"/>
    </source>
</evidence>
<evidence type="ECO:0000313" key="13">
    <source>
        <dbReference type="Proteomes" id="UP001329430"/>
    </source>
</evidence>
<evidence type="ECO:0000256" key="8">
    <source>
        <dbReference type="PROSITE-ProRule" id="PRU00059"/>
    </source>
</evidence>
<comment type="caution">
    <text evidence="12">The sequence shown here is derived from an EMBL/GenBank/DDBJ whole genome shotgun (WGS) entry which is preliminary data.</text>
</comment>
<dbReference type="InterPro" id="IPR035914">
    <property type="entry name" value="Sperma_CUB_dom_sf"/>
</dbReference>
<name>A0AAN7VTU3_9COLE</name>
<reference evidence="12 13" key="1">
    <citation type="journal article" date="2024" name="Insects">
        <title>An Improved Chromosome-Level Genome Assembly of the Firefly Pyrocoelia pectoralis.</title>
        <authorList>
            <person name="Fu X."/>
            <person name="Meyer-Rochow V.B."/>
            <person name="Ballantyne L."/>
            <person name="Zhu X."/>
        </authorList>
    </citation>
    <scope>NUCLEOTIDE SEQUENCE [LARGE SCALE GENOMIC DNA]</scope>
    <source>
        <strain evidence="12">XCY_ONT2</strain>
    </source>
</reference>
<keyword evidence="3" id="KW-0677">Repeat</keyword>
<dbReference type="PROSITE" id="PS50092">
    <property type="entry name" value="TSP1"/>
    <property type="match status" value="1"/>
</dbReference>
<feature type="region of interest" description="Disordered" evidence="9">
    <location>
        <begin position="795"/>
        <end position="817"/>
    </location>
</feature>
<dbReference type="PRINTS" id="PR01705">
    <property type="entry name" value="TSP1REPEAT"/>
</dbReference>
<feature type="domain" description="CUB" evidence="11">
    <location>
        <begin position="471"/>
        <end position="586"/>
    </location>
</feature>
<proteinExistence type="predicted"/>
<dbReference type="Gene3D" id="2.20.100.10">
    <property type="entry name" value="Thrombospondin type-1 (TSP1) repeat"/>
    <property type="match status" value="1"/>
</dbReference>
<evidence type="ECO:0000259" key="11">
    <source>
        <dbReference type="PROSITE" id="PS01180"/>
    </source>
</evidence>
<feature type="region of interest" description="Disordered" evidence="9">
    <location>
        <begin position="1032"/>
        <end position="1057"/>
    </location>
</feature>
<evidence type="ECO:0000256" key="7">
    <source>
        <dbReference type="ARBA" id="ARBA00023180"/>
    </source>
</evidence>
<evidence type="ECO:0000256" key="4">
    <source>
        <dbReference type="ARBA" id="ARBA00022989"/>
    </source>
</evidence>
<feature type="region of interest" description="Disordered" evidence="9">
    <location>
        <begin position="919"/>
        <end position="954"/>
    </location>
</feature>
<dbReference type="PROSITE" id="PS01180">
    <property type="entry name" value="CUB"/>
    <property type="match status" value="1"/>
</dbReference>
<dbReference type="EMBL" id="JAVRBK010000001">
    <property type="protein sequence ID" value="KAK5649649.1"/>
    <property type="molecule type" value="Genomic_DNA"/>
</dbReference>
<evidence type="ECO:0000256" key="3">
    <source>
        <dbReference type="ARBA" id="ARBA00022737"/>
    </source>
</evidence>